<dbReference type="InterPro" id="IPR046520">
    <property type="entry name" value="DUF6697"/>
</dbReference>
<accession>A0AAD7MQT7</accession>
<reference evidence="3" key="1">
    <citation type="submission" date="2023-03" db="EMBL/GenBank/DDBJ databases">
        <title>Massive genome expansion in bonnet fungi (Mycena s.s.) driven by repeated elements and novel gene families across ecological guilds.</title>
        <authorList>
            <consortium name="Lawrence Berkeley National Laboratory"/>
            <person name="Harder C.B."/>
            <person name="Miyauchi S."/>
            <person name="Viragh M."/>
            <person name="Kuo A."/>
            <person name="Thoen E."/>
            <person name="Andreopoulos B."/>
            <person name="Lu D."/>
            <person name="Skrede I."/>
            <person name="Drula E."/>
            <person name="Henrissat B."/>
            <person name="Morin E."/>
            <person name="Kohler A."/>
            <person name="Barry K."/>
            <person name="LaButti K."/>
            <person name="Morin E."/>
            <person name="Salamov A."/>
            <person name="Lipzen A."/>
            <person name="Mereny Z."/>
            <person name="Hegedus B."/>
            <person name="Baldrian P."/>
            <person name="Stursova M."/>
            <person name="Weitz H."/>
            <person name="Taylor A."/>
            <person name="Grigoriev I.V."/>
            <person name="Nagy L.G."/>
            <person name="Martin F."/>
            <person name="Kauserud H."/>
        </authorList>
    </citation>
    <scope>NUCLEOTIDE SEQUENCE</scope>
    <source>
        <strain evidence="3">CBHHK182m</strain>
    </source>
</reference>
<dbReference type="EMBL" id="JARKIB010000184">
    <property type="protein sequence ID" value="KAJ7726761.1"/>
    <property type="molecule type" value="Genomic_DNA"/>
</dbReference>
<evidence type="ECO:0000259" key="2">
    <source>
        <dbReference type="Pfam" id="PF20411"/>
    </source>
</evidence>
<feature type="domain" description="DUF6697" evidence="2">
    <location>
        <begin position="212"/>
        <end position="419"/>
    </location>
</feature>
<evidence type="ECO:0000256" key="1">
    <source>
        <dbReference type="SAM" id="MobiDB-lite"/>
    </source>
</evidence>
<feature type="compositionally biased region" description="Basic residues" evidence="1">
    <location>
        <begin position="157"/>
        <end position="166"/>
    </location>
</feature>
<gene>
    <name evidence="3" type="ORF">B0H16DRAFT_263158</name>
</gene>
<proteinExistence type="predicted"/>
<organism evidence="3 4">
    <name type="scientific">Mycena metata</name>
    <dbReference type="NCBI Taxonomy" id="1033252"/>
    <lineage>
        <taxon>Eukaryota</taxon>
        <taxon>Fungi</taxon>
        <taxon>Dikarya</taxon>
        <taxon>Basidiomycota</taxon>
        <taxon>Agaricomycotina</taxon>
        <taxon>Agaricomycetes</taxon>
        <taxon>Agaricomycetidae</taxon>
        <taxon>Agaricales</taxon>
        <taxon>Marasmiineae</taxon>
        <taxon>Mycenaceae</taxon>
        <taxon>Mycena</taxon>
    </lineage>
</organism>
<feature type="region of interest" description="Disordered" evidence="1">
    <location>
        <begin position="138"/>
        <end position="180"/>
    </location>
</feature>
<dbReference type="Pfam" id="PF20411">
    <property type="entry name" value="DUF6697"/>
    <property type="match status" value="1"/>
</dbReference>
<name>A0AAD7MQT7_9AGAR</name>
<dbReference type="AlphaFoldDB" id="A0AAD7MQT7"/>
<protein>
    <recommendedName>
        <fullName evidence="2">DUF6697 domain-containing protein</fullName>
    </recommendedName>
</protein>
<keyword evidence="4" id="KW-1185">Reference proteome</keyword>
<comment type="caution">
    <text evidence="3">The sequence shown here is derived from an EMBL/GenBank/DDBJ whole genome shotgun (WGS) entry which is preliminary data.</text>
</comment>
<evidence type="ECO:0000313" key="3">
    <source>
        <dbReference type="EMBL" id="KAJ7726761.1"/>
    </source>
</evidence>
<dbReference type="Proteomes" id="UP001215598">
    <property type="component" value="Unassembled WGS sequence"/>
</dbReference>
<sequence>MDIKPKIESIDVKKEENNALLLAYAERGAELQRLRDKLNSVEGRPVAREVIEIDDDEGGAQEDCKINSLEGRRVKQEVIEISDDEGGPEELILAASTISEVPAATARVVTPSKRGGSKRPLIPDIEEDVLPRALSVLSEAPDEPATDAASSNSPGQRRAKRRKTRAAPKNNRNSRVKKEDKAVVLPQDVVTAYLGAYQSLEIKPPPRAEDAFPRAFLCDYFSFQRQRLLFKLKQVDACTLPPAYVGRAVICPTPGPNPYLPARPGAPGLMCSVRQMMVNGAPWSVFLPKEMHNHTVWFYFGEYIFELVPGSLTTAEFAEQNDVFQSSWVKSILDRVVDADDYVRMRARIGLRKRGHATTEDNVAVEMAQIRQKKSTNRRAAKVTKADVIGALTRGEERIPLVRMKCISYDHEFAQALVDVRVEYPGRDSG</sequence>
<evidence type="ECO:0000313" key="4">
    <source>
        <dbReference type="Proteomes" id="UP001215598"/>
    </source>
</evidence>